<evidence type="ECO:0000313" key="2">
    <source>
        <dbReference type="Proteomes" id="UP001185028"/>
    </source>
</evidence>
<dbReference type="InterPro" id="IPR002838">
    <property type="entry name" value="AIM24"/>
</dbReference>
<name>A0ABU1IWM5_9BACL</name>
<protein>
    <submittedName>
        <fullName evidence="1">Uncharacterized protein (AIM24 family)</fullName>
    </submittedName>
</protein>
<organism evidence="1 2">
    <name type="scientific">Paenibacillus hunanensis</name>
    <dbReference type="NCBI Taxonomy" id="539262"/>
    <lineage>
        <taxon>Bacteria</taxon>
        <taxon>Bacillati</taxon>
        <taxon>Bacillota</taxon>
        <taxon>Bacilli</taxon>
        <taxon>Bacillales</taxon>
        <taxon>Paenibacillaceae</taxon>
        <taxon>Paenibacillus</taxon>
    </lineage>
</organism>
<comment type="caution">
    <text evidence="1">The sequence shown here is derived from an EMBL/GenBank/DDBJ whole genome shotgun (WGS) entry which is preliminary data.</text>
</comment>
<reference evidence="1 2" key="1">
    <citation type="submission" date="2023-07" db="EMBL/GenBank/DDBJ databases">
        <title>Genomic Encyclopedia of Type Strains, Phase IV (KMG-IV): sequencing the most valuable type-strain genomes for metagenomic binning, comparative biology and taxonomic classification.</title>
        <authorList>
            <person name="Goeker M."/>
        </authorList>
    </citation>
    <scope>NUCLEOTIDE SEQUENCE [LARGE SCALE GENOMIC DNA]</scope>
    <source>
        <strain evidence="1 2">DSM 22170</strain>
    </source>
</reference>
<dbReference type="Proteomes" id="UP001185028">
    <property type="component" value="Unassembled WGS sequence"/>
</dbReference>
<gene>
    <name evidence="1" type="ORF">JOC58_001218</name>
</gene>
<dbReference type="SUPFAM" id="SSF51219">
    <property type="entry name" value="TRAP-like"/>
    <property type="match status" value="1"/>
</dbReference>
<dbReference type="RefSeq" id="WP_188773540.1">
    <property type="nucleotide sequence ID" value="NZ_BMMB01000001.1"/>
</dbReference>
<accession>A0ABU1IWM5</accession>
<dbReference type="Pfam" id="PF01987">
    <property type="entry name" value="AIM24"/>
    <property type="match status" value="1"/>
</dbReference>
<dbReference type="Gene3D" id="3.60.160.10">
    <property type="entry name" value="Mitochondrial biogenesis AIM24"/>
    <property type="match status" value="1"/>
</dbReference>
<dbReference type="EMBL" id="JAVDQH010000004">
    <property type="protein sequence ID" value="MDR6243331.1"/>
    <property type="molecule type" value="Genomic_DNA"/>
</dbReference>
<dbReference type="InterPro" id="IPR036983">
    <property type="entry name" value="AIM24_sf"/>
</dbReference>
<dbReference type="InterPro" id="IPR016031">
    <property type="entry name" value="Trp_RNA-bd_attenuator-like_dom"/>
</dbReference>
<proteinExistence type="predicted"/>
<evidence type="ECO:0000313" key="1">
    <source>
        <dbReference type="EMBL" id="MDR6243331.1"/>
    </source>
</evidence>
<keyword evidence="2" id="KW-1185">Reference proteome</keyword>
<sequence>MQLEWQQSATLPHGGQAMIVKLAEAEKLHMLHPGQIIAYEGPSAGRNDRLMDVKGMYRKRNLIRADFTGPCRFVSSLPPGFNLIPIRIDAGSDLLYDFRHLFYYTAGITMQTRLLKLKNILITRDIIKVKFGGEGEIGLLTRGAVVELELHPNQPIYVDSRSLLAYPENADLRLSVYGNHLASQHMHYQWAITGSGSVLLHSGHDHGELEEHLEDNSLFKRILREVIPFGGIFIK</sequence>